<comment type="caution">
    <text evidence="1">The sequence shown here is derived from an EMBL/GenBank/DDBJ whole genome shotgun (WGS) entry which is preliminary data.</text>
</comment>
<dbReference type="InterPro" id="IPR010836">
    <property type="entry name" value="SapC"/>
</dbReference>
<name>A0A437MPA4_9PROT</name>
<accession>A0A437MPA4</accession>
<dbReference type="RefSeq" id="WP_127786366.1">
    <property type="nucleotide sequence ID" value="NZ_SACL01000001.1"/>
</dbReference>
<dbReference type="EMBL" id="SACL01000001">
    <property type="protein sequence ID" value="RVT99472.1"/>
    <property type="molecule type" value="Genomic_DNA"/>
</dbReference>
<evidence type="ECO:0000313" key="1">
    <source>
        <dbReference type="EMBL" id="RVT99472.1"/>
    </source>
</evidence>
<dbReference type="Proteomes" id="UP000282957">
    <property type="component" value="Unassembled WGS sequence"/>
</dbReference>
<evidence type="ECO:0000313" key="2">
    <source>
        <dbReference type="Proteomes" id="UP000282957"/>
    </source>
</evidence>
<keyword evidence="2" id="KW-1185">Reference proteome</keyword>
<organism evidence="1 2">
    <name type="scientific">Rhodovarius crocodyli</name>
    <dbReference type="NCBI Taxonomy" id="1979269"/>
    <lineage>
        <taxon>Bacteria</taxon>
        <taxon>Pseudomonadati</taxon>
        <taxon>Pseudomonadota</taxon>
        <taxon>Alphaproteobacteria</taxon>
        <taxon>Acetobacterales</taxon>
        <taxon>Roseomonadaceae</taxon>
        <taxon>Rhodovarius</taxon>
    </lineage>
</organism>
<sequence>MTGETTLLPSLYRALEPVTPERHGTLRLRDAGYGFAAELAAVPVAQEEMAVAGRHHPVVFTAEAPHMPVAIMGLTPGRNPHVGPDGSWPEGLYIPAYLRRYPFFLARLRDGAEDMALCLDPTAAQLSGEGEPLFEAGKPAPALDKAFAFTRDLERAMQRTRTMCEALNTLGLLQPAAVQFQRDGQPTKIEGFRAIQKEAFSRLDGAQLTELRDKGYLEAVYAHLFSMAELPKMAAIAA</sequence>
<reference evidence="1 2" key="1">
    <citation type="submission" date="2019-01" db="EMBL/GenBank/DDBJ databases">
        <authorList>
            <person name="Chen W.-M."/>
        </authorList>
    </citation>
    <scope>NUCLEOTIDE SEQUENCE [LARGE SCALE GENOMIC DNA]</scope>
    <source>
        <strain evidence="1 2">CCP-6</strain>
    </source>
</reference>
<dbReference type="OrthoDB" id="9806524at2"/>
<dbReference type="AlphaFoldDB" id="A0A437MPA4"/>
<protein>
    <submittedName>
        <fullName evidence="1">Multidrug transporter</fullName>
    </submittedName>
</protein>
<dbReference type="Pfam" id="PF07277">
    <property type="entry name" value="SapC"/>
    <property type="match status" value="1"/>
</dbReference>
<proteinExistence type="predicted"/>
<gene>
    <name evidence="1" type="ORF">EOD42_05125</name>
</gene>